<accession>A0A238KHZ1</accession>
<sequence>MLNKNTEHFDSPEFLRGVFGHNLRKLTSEHKSVAQLTRELGINRTQFNRYLSGEAFPRPDILHKICAYFERDARILLEPIEKLDNAKADNVRENVNIMPMISRMFHFDHTRVPDGVYRWIQPSLMRRGRIVLNLVHFTTLPNAMKQVTVAFPRFMAEASGTSTQWRDRKQIGMAFQHADGFSMLFKYPGLEPFFNSFFSLGFRGISTVKAGFTTATQMSSTAQSQAQPAILQYIQGGCSEVLQARRQCGEIDISSIPEDQQDYLRNWSPFAPGVDT</sequence>
<dbReference type="CDD" id="cd00093">
    <property type="entry name" value="HTH_XRE"/>
    <property type="match status" value="1"/>
</dbReference>
<name>A0A238KHZ1_9RHOB</name>
<gene>
    <name evidence="2" type="ORF">COL8621_01950</name>
</gene>
<dbReference type="InterPro" id="IPR010982">
    <property type="entry name" value="Lambda_DNA-bd_dom_sf"/>
</dbReference>
<proteinExistence type="predicted"/>
<dbReference type="Pfam" id="PF13443">
    <property type="entry name" value="HTH_26"/>
    <property type="match status" value="1"/>
</dbReference>
<dbReference type="InterPro" id="IPR001387">
    <property type="entry name" value="Cro/C1-type_HTH"/>
</dbReference>
<protein>
    <recommendedName>
        <fullName evidence="1">HTH cro/C1-type domain-containing protein</fullName>
    </recommendedName>
</protein>
<dbReference type="RefSeq" id="WP_093967161.1">
    <property type="nucleotide sequence ID" value="NZ_FXYE01000002.1"/>
</dbReference>
<keyword evidence="3" id="KW-1185">Reference proteome</keyword>
<feature type="domain" description="HTH cro/C1-type" evidence="1">
    <location>
        <begin position="38"/>
        <end position="76"/>
    </location>
</feature>
<dbReference type="PROSITE" id="PS50943">
    <property type="entry name" value="HTH_CROC1"/>
    <property type="match status" value="1"/>
</dbReference>
<evidence type="ECO:0000313" key="3">
    <source>
        <dbReference type="Proteomes" id="UP000202922"/>
    </source>
</evidence>
<evidence type="ECO:0000313" key="2">
    <source>
        <dbReference type="EMBL" id="SMX42360.1"/>
    </source>
</evidence>
<dbReference type="GO" id="GO:0003677">
    <property type="term" value="F:DNA binding"/>
    <property type="evidence" value="ECO:0007669"/>
    <property type="project" value="InterPro"/>
</dbReference>
<evidence type="ECO:0000259" key="1">
    <source>
        <dbReference type="PROSITE" id="PS50943"/>
    </source>
</evidence>
<dbReference type="Gene3D" id="1.10.260.40">
    <property type="entry name" value="lambda repressor-like DNA-binding domains"/>
    <property type="match status" value="1"/>
</dbReference>
<reference evidence="3" key="1">
    <citation type="submission" date="2017-05" db="EMBL/GenBank/DDBJ databases">
        <authorList>
            <person name="Rodrigo-Torres L."/>
            <person name="Arahal R. D."/>
            <person name="Lucena T."/>
        </authorList>
    </citation>
    <scope>NUCLEOTIDE SEQUENCE [LARGE SCALE GENOMIC DNA]</scope>
    <source>
        <strain evidence="3">CECT 8621</strain>
    </source>
</reference>
<dbReference type="EMBL" id="FXYE01000002">
    <property type="protein sequence ID" value="SMX42360.1"/>
    <property type="molecule type" value="Genomic_DNA"/>
</dbReference>
<dbReference type="Proteomes" id="UP000202922">
    <property type="component" value="Unassembled WGS sequence"/>
</dbReference>
<dbReference type="OrthoDB" id="8902678at2"/>
<dbReference type="AlphaFoldDB" id="A0A238KHZ1"/>
<organism evidence="2 3">
    <name type="scientific">Actibacterium lipolyticum</name>
    <dbReference type="NCBI Taxonomy" id="1524263"/>
    <lineage>
        <taxon>Bacteria</taxon>
        <taxon>Pseudomonadati</taxon>
        <taxon>Pseudomonadota</taxon>
        <taxon>Alphaproteobacteria</taxon>
        <taxon>Rhodobacterales</taxon>
        <taxon>Roseobacteraceae</taxon>
        <taxon>Actibacterium</taxon>
    </lineage>
</organism>
<dbReference type="SUPFAM" id="SSF47413">
    <property type="entry name" value="lambda repressor-like DNA-binding domains"/>
    <property type="match status" value="1"/>
</dbReference>